<dbReference type="PROSITE" id="PS51257">
    <property type="entry name" value="PROKAR_LIPOPROTEIN"/>
    <property type="match status" value="1"/>
</dbReference>
<accession>A0ABY5DAC2</accession>
<dbReference type="GO" id="GO:0016787">
    <property type="term" value="F:hydrolase activity"/>
    <property type="evidence" value="ECO:0007669"/>
    <property type="project" value="UniProtKB-KW"/>
</dbReference>
<dbReference type="EMBL" id="CP099837">
    <property type="protein sequence ID" value="USY20895.1"/>
    <property type="molecule type" value="Genomic_DNA"/>
</dbReference>
<dbReference type="InterPro" id="IPR051601">
    <property type="entry name" value="Serine_prot/Carboxylest_S33"/>
</dbReference>
<evidence type="ECO:0000256" key="1">
    <source>
        <dbReference type="ARBA" id="ARBA00010088"/>
    </source>
</evidence>
<evidence type="ECO:0000313" key="7">
    <source>
        <dbReference type="EMBL" id="USY20895.1"/>
    </source>
</evidence>
<name>A0ABY5DAC2_9ACTN</name>
<dbReference type="InterPro" id="IPR013595">
    <property type="entry name" value="Pept_S33_TAP-like_C"/>
</dbReference>
<dbReference type="Pfam" id="PF00561">
    <property type="entry name" value="Abhydrolase_1"/>
    <property type="match status" value="1"/>
</dbReference>
<proteinExistence type="inferred from homology"/>
<feature type="chain" id="PRO_5045464977" evidence="4">
    <location>
        <begin position="25"/>
        <end position="524"/>
    </location>
</feature>
<feature type="domain" description="Peptidase S33 tripeptidyl aminopeptidase-like C-terminal" evidence="6">
    <location>
        <begin position="413"/>
        <end position="515"/>
    </location>
</feature>
<evidence type="ECO:0000256" key="2">
    <source>
        <dbReference type="ARBA" id="ARBA00022729"/>
    </source>
</evidence>
<keyword evidence="8" id="KW-1185">Reference proteome</keyword>
<evidence type="ECO:0000259" key="6">
    <source>
        <dbReference type="Pfam" id="PF08386"/>
    </source>
</evidence>
<feature type="domain" description="AB hydrolase-1" evidence="5">
    <location>
        <begin position="96"/>
        <end position="289"/>
    </location>
</feature>
<evidence type="ECO:0000256" key="4">
    <source>
        <dbReference type="SAM" id="SignalP"/>
    </source>
</evidence>
<dbReference type="Pfam" id="PF08386">
    <property type="entry name" value="Abhydrolase_4"/>
    <property type="match status" value="1"/>
</dbReference>
<reference evidence="7" key="1">
    <citation type="submission" date="2022-06" db="EMBL/GenBank/DDBJ databases">
        <authorList>
            <person name="Ping M."/>
        </authorList>
    </citation>
    <scope>NUCLEOTIDE SEQUENCE</scope>
    <source>
        <strain evidence="7">JCM11759T</strain>
    </source>
</reference>
<dbReference type="PANTHER" id="PTHR43248">
    <property type="entry name" value="2-SUCCINYL-6-HYDROXY-2,4-CYCLOHEXADIENE-1-CARBOXYLATE SYNTHASE"/>
    <property type="match status" value="1"/>
</dbReference>
<organism evidence="7 8">
    <name type="scientific">Nocardiopsis exhalans</name>
    <dbReference type="NCBI Taxonomy" id="163604"/>
    <lineage>
        <taxon>Bacteria</taxon>
        <taxon>Bacillati</taxon>
        <taxon>Actinomycetota</taxon>
        <taxon>Actinomycetes</taxon>
        <taxon>Streptosporangiales</taxon>
        <taxon>Nocardiopsidaceae</taxon>
        <taxon>Nocardiopsis</taxon>
    </lineage>
</organism>
<dbReference type="Gene3D" id="3.40.50.1820">
    <property type="entry name" value="alpha/beta hydrolase"/>
    <property type="match status" value="1"/>
</dbReference>
<dbReference type="PANTHER" id="PTHR43248:SF29">
    <property type="entry name" value="TRIPEPTIDYL AMINOPEPTIDASE"/>
    <property type="match status" value="1"/>
</dbReference>
<dbReference type="InterPro" id="IPR000073">
    <property type="entry name" value="AB_hydrolase_1"/>
</dbReference>
<sequence length="524" mass="55232">MGTRLRGPLAVLLTGAVLVSGCTAGGDMADEDGGGDGTRVDVAEQELLWEECDSGLPGSECTVFEVPLDYEAPDGERIEIAVKRFPATGDDVIGSLLVNPGGPGGSGFDFVDHAPYTVSEAVRESFDVVGFDPRGVGRSTPLTCLDAEEIDDYLGTDYGGGEADDLADLSPEGLDQIEAKSRAFVEACEENDPELMRNIGTADVARDMDVLRGLLGDEQLTYLGASYGTHIGAQYAEQFPERVRALVLDGAVDPSQDQLSVSVQQATGFETALRSFVEDCLTRPDCPLGSPGDSVDQGIAVLDDFLADTAAEPLSSATDDDREVNRARAELGVLAALYTENWWPRVREALTDAMEGGDGTGLLLLGDDLYGRGDLAEYENSTAALVAVNCSDSEAPREVEAYAEAAAEAAQESPMFGPMLAWGALTCAFWPEEAVAPLAELNAPGTDPIMVVGTTRDSATPYAWSEALAAQLDSGFLVTRDGDGHTGYRMGDDCVDTMVDDYLLELAVPDDGMACAGPRADEVG</sequence>
<gene>
    <name evidence="7" type="ORF">NE857_04370</name>
</gene>
<feature type="signal peptide" evidence="4">
    <location>
        <begin position="1"/>
        <end position="24"/>
    </location>
</feature>
<keyword evidence="2 4" id="KW-0732">Signal</keyword>
<dbReference type="InterPro" id="IPR029058">
    <property type="entry name" value="AB_hydrolase_fold"/>
</dbReference>
<dbReference type="SUPFAM" id="SSF53474">
    <property type="entry name" value="alpha/beta-Hydrolases"/>
    <property type="match status" value="1"/>
</dbReference>
<comment type="similarity">
    <text evidence="1">Belongs to the peptidase S33 family.</text>
</comment>
<evidence type="ECO:0000256" key="3">
    <source>
        <dbReference type="ARBA" id="ARBA00022801"/>
    </source>
</evidence>
<evidence type="ECO:0000313" key="8">
    <source>
        <dbReference type="Proteomes" id="UP001055940"/>
    </source>
</evidence>
<protein>
    <submittedName>
        <fullName evidence="7">Alpha/beta hydrolase</fullName>
    </submittedName>
</protein>
<dbReference type="Proteomes" id="UP001055940">
    <property type="component" value="Chromosome"/>
</dbReference>
<evidence type="ECO:0000259" key="5">
    <source>
        <dbReference type="Pfam" id="PF00561"/>
    </source>
</evidence>
<keyword evidence="3 7" id="KW-0378">Hydrolase</keyword>